<name>A0A9Q0KDU4_9MAGN</name>
<dbReference type="EMBL" id="JAMYWD010000006">
    <property type="protein sequence ID" value="KAJ4968681.1"/>
    <property type="molecule type" value="Genomic_DNA"/>
</dbReference>
<dbReference type="Proteomes" id="UP001141806">
    <property type="component" value="Unassembled WGS sequence"/>
</dbReference>
<proteinExistence type="predicted"/>
<sequence>MAEEGDLDFEEGMLWLPAHILEDASVSKEILERRQQKQQQQQQQQHHHKTLLISGDPFPPHSFRKPGPKLHQRPRYPAYRASGGPGMQAIFIDSGQRSCGTGVFLPRKGGFNFQQTKKAACSPVLLPSRVVQALNLNVHELGSQLTPQRYLNNKNGRNNDVVDDGGSTAQCCVSSQACSSSSKIFLPEEWSY</sequence>
<reference evidence="2" key="1">
    <citation type="journal article" date="2023" name="Plant J.">
        <title>The genome of the king protea, Protea cynaroides.</title>
        <authorList>
            <person name="Chang J."/>
            <person name="Duong T.A."/>
            <person name="Schoeman C."/>
            <person name="Ma X."/>
            <person name="Roodt D."/>
            <person name="Barker N."/>
            <person name="Li Z."/>
            <person name="Van de Peer Y."/>
            <person name="Mizrachi E."/>
        </authorList>
    </citation>
    <scope>NUCLEOTIDE SEQUENCE</scope>
    <source>
        <tissue evidence="2">Young leaves</tissue>
    </source>
</reference>
<feature type="compositionally biased region" description="Basic residues" evidence="1">
    <location>
        <begin position="62"/>
        <end position="74"/>
    </location>
</feature>
<organism evidence="2 3">
    <name type="scientific">Protea cynaroides</name>
    <dbReference type="NCBI Taxonomy" id="273540"/>
    <lineage>
        <taxon>Eukaryota</taxon>
        <taxon>Viridiplantae</taxon>
        <taxon>Streptophyta</taxon>
        <taxon>Embryophyta</taxon>
        <taxon>Tracheophyta</taxon>
        <taxon>Spermatophyta</taxon>
        <taxon>Magnoliopsida</taxon>
        <taxon>Proteales</taxon>
        <taxon>Proteaceae</taxon>
        <taxon>Protea</taxon>
    </lineage>
</organism>
<gene>
    <name evidence="2" type="ORF">NE237_015382</name>
</gene>
<evidence type="ECO:0000313" key="3">
    <source>
        <dbReference type="Proteomes" id="UP001141806"/>
    </source>
</evidence>
<comment type="caution">
    <text evidence="2">The sequence shown here is derived from an EMBL/GenBank/DDBJ whole genome shotgun (WGS) entry which is preliminary data.</text>
</comment>
<dbReference type="AlphaFoldDB" id="A0A9Q0KDU4"/>
<dbReference type="PANTHER" id="PTHR33356:SF13">
    <property type="entry name" value="DUF4005 DOMAIN-CONTAINING PROTEIN"/>
    <property type="match status" value="1"/>
</dbReference>
<protein>
    <submittedName>
        <fullName evidence="2">Uncharacterized protein</fullName>
    </submittedName>
</protein>
<keyword evidence="3" id="KW-1185">Reference proteome</keyword>
<dbReference type="OrthoDB" id="1931548at2759"/>
<accession>A0A9Q0KDU4</accession>
<evidence type="ECO:0000256" key="1">
    <source>
        <dbReference type="SAM" id="MobiDB-lite"/>
    </source>
</evidence>
<feature type="region of interest" description="Disordered" evidence="1">
    <location>
        <begin position="31"/>
        <end position="74"/>
    </location>
</feature>
<evidence type="ECO:0000313" key="2">
    <source>
        <dbReference type="EMBL" id="KAJ4968681.1"/>
    </source>
</evidence>
<dbReference type="PANTHER" id="PTHR33356">
    <property type="entry name" value="TIP41-LIKE PROTEIN"/>
    <property type="match status" value="1"/>
</dbReference>